<name>A0ACB5SYQ9_AMBMO</name>
<protein>
    <submittedName>
        <fullName evidence="1">Unnamed protein product</fullName>
    </submittedName>
</protein>
<dbReference type="EMBL" id="BSXS01001594">
    <property type="protein sequence ID" value="GME76639.1"/>
    <property type="molecule type" value="Genomic_DNA"/>
</dbReference>
<keyword evidence="2" id="KW-1185">Reference proteome</keyword>
<dbReference type="Proteomes" id="UP001165064">
    <property type="component" value="Unassembled WGS sequence"/>
</dbReference>
<evidence type="ECO:0000313" key="1">
    <source>
        <dbReference type="EMBL" id="GME76639.1"/>
    </source>
</evidence>
<accession>A0ACB5SYQ9</accession>
<organism evidence="1 2">
    <name type="scientific">Ambrosiozyma monospora</name>
    <name type="common">Yeast</name>
    <name type="synonym">Endomycopsis monosporus</name>
    <dbReference type="NCBI Taxonomy" id="43982"/>
    <lineage>
        <taxon>Eukaryota</taxon>
        <taxon>Fungi</taxon>
        <taxon>Dikarya</taxon>
        <taxon>Ascomycota</taxon>
        <taxon>Saccharomycotina</taxon>
        <taxon>Pichiomycetes</taxon>
        <taxon>Pichiales</taxon>
        <taxon>Pichiaceae</taxon>
        <taxon>Ambrosiozyma</taxon>
    </lineage>
</organism>
<gene>
    <name evidence="1" type="ORF">Amon02_000269700</name>
</gene>
<comment type="caution">
    <text evidence="1">The sequence shown here is derived from an EMBL/GenBank/DDBJ whole genome shotgun (WGS) entry which is preliminary data.</text>
</comment>
<reference evidence="1" key="1">
    <citation type="submission" date="2023-04" db="EMBL/GenBank/DDBJ databases">
        <title>Ambrosiozyma monospora NBRC 10751.</title>
        <authorList>
            <person name="Ichikawa N."/>
            <person name="Sato H."/>
            <person name="Tonouchi N."/>
        </authorList>
    </citation>
    <scope>NUCLEOTIDE SEQUENCE</scope>
    <source>
        <strain evidence="1">NBRC 10751</strain>
    </source>
</reference>
<sequence>MMREYPNTTGQKDRLLLTDILHSLETHSYSLSSDQIEQYIEDISKFDKSHGVKVTIPSEISQAGGLKNLIFLLLKSALLIERNPELVSHMILSAIKFQSESTTKNELNPLLEIIRPYIFDEIIERYLVLHRFKHKNLQVIFKLASEYSVLVTRINNENRLQKIPVFQFSLGQVSKIIQLLTSDLSSSNETRPELIKEYNLSAVKELGYALTLLEPSETSRSDEAKYYSVVTEYLSFCYSLIDQMLGKDTASVYIIWNTISPFHTTLYDPKMNFTDKKVLSGYYYFEVASFIIKEFTKNHRYRCFVPDIIKALPINAVRIFPQLMITLLDYCADVSNFELGDLLIAQFSKAELFKEIDLANRPKMLSSLLKLSLAQGDFEKVKQIMDFAKANYVTLTKKDFKEIVSSSLKTNPKSVWDLILQTDPSIATPACCDEGL</sequence>
<proteinExistence type="predicted"/>
<evidence type="ECO:0000313" key="2">
    <source>
        <dbReference type="Proteomes" id="UP001165064"/>
    </source>
</evidence>